<dbReference type="PANTHER" id="PTHR14226">
    <property type="entry name" value="NEUROPATHY TARGET ESTERASE/SWISS CHEESE D.MELANOGASTER"/>
    <property type="match status" value="1"/>
</dbReference>
<dbReference type="EMBL" id="DRTD01000441">
    <property type="protein sequence ID" value="HHE55322.1"/>
    <property type="molecule type" value="Genomic_DNA"/>
</dbReference>
<dbReference type="SUPFAM" id="SSF52151">
    <property type="entry name" value="FabD/lysophospholipase-like"/>
    <property type="match status" value="1"/>
</dbReference>
<gene>
    <name evidence="6" type="ORF">ENL21_06030</name>
</gene>
<dbReference type="GO" id="GO:0016042">
    <property type="term" value="P:lipid catabolic process"/>
    <property type="evidence" value="ECO:0007669"/>
    <property type="project" value="UniProtKB-UniRule"/>
</dbReference>
<dbReference type="InterPro" id="IPR016035">
    <property type="entry name" value="Acyl_Trfase/lysoPLipase"/>
</dbReference>
<dbReference type="InterPro" id="IPR050301">
    <property type="entry name" value="NTE"/>
</dbReference>
<feature type="active site" description="Nucleophile" evidence="4">
    <location>
        <position position="41"/>
    </location>
</feature>
<dbReference type="AlphaFoldDB" id="A0A7V5H488"/>
<keyword evidence="1 4" id="KW-0378">Hydrolase</keyword>
<dbReference type="GO" id="GO:0016787">
    <property type="term" value="F:hydrolase activity"/>
    <property type="evidence" value="ECO:0007669"/>
    <property type="project" value="UniProtKB-UniRule"/>
</dbReference>
<keyword evidence="2 4" id="KW-0442">Lipid degradation</keyword>
<evidence type="ECO:0000256" key="1">
    <source>
        <dbReference type="ARBA" id="ARBA00022801"/>
    </source>
</evidence>
<organism evidence="6">
    <name type="scientific">Caldithrix abyssi</name>
    <dbReference type="NCBI Taxonomy" id="187145"/>
    <lineage>
        <taxon>Bacteria</taxon>
        <taxon>Pseudomonadati</taxon>
        <taxon>Calditrichota</taxon>
        <taxon>Calditrichia</taxon>
        <taxon>Calditrichales</taxon>
        <taxon>Calditrichaceae</taxon>
        <taxon>Caldithrix</taxon>
    </lineage>
</organism>
<comment type="caution">
    <text evidence="6">The sequence shown here is derived from an EMBL/GenBank/DDBJ whole genome shotgun (WGS) entry which is preliminary data.</text>
</comment>
<dbReference type="PROSITE" id="PS51635">
    <property type="entry name" value="PNPLA"/>
    <property type="match status" value="1"/>
</dbReference>
<evidence type="ECO:0000259" key="5">
    <source>
        <dbReference type="PROSITE" id="PS51635"/>
    </source>
</evidence>
<dbReference type="Pfam" id="PF01734">
    <property type="entry name" value="Patatin"/>
    <property type="match status" value="1"/>
</dbReference>
<sequence length="309" mass="34386">MKNLKIGLVLGGGGARGLAHIGVIKGLLKHNIPLHCVTGASMGAIVGAAFCLLMDIEKVEQNFKHFIFSDKFVKLKGESVDLNSTEQPEGFFHYLTNIVKRRIVINLAINRRGLVDSDRLATAIQSLIPKVKIEHTHLPFACSALNLVTGQEQIFIRGDLHSALLASSSVPGYLPPAKMDGHEFVDGAVIDSFPIEVCKELGADFTIVCDVSPELETQSKFDNLIQVFIRSYRAVVKRLNNENLKKADFLIRPQLADRSWTDFEAIEFFIQQGEIAVEQNIDLLKEKIKGKSGWSYLIKKKFSPEKTRV</sequence>
<reference evidence="6" key="1">
    <citation type="journal article" date="2020" name="mSystems">
        <title>Genome- and Community-Level Interaction Insights into Carbon Utilization and Element Cycling Functions of Hydrothermarchaeota in Hydrothermal Sediment.</title>
        <authorList>
            <person name="Zhou Z."/>
            <person name="Liu Y."/>
            <person name="Xu W."/>
            <person name="Pan J."/>
            <person name="Luo Z.H."/>
            <person name="Li M."/>
        </authorList>
    </citation>
    <scope>NUCLEOTIDE SEQUENCE [LARGE SCALE GENOMIC DNA]</scope>
    <source>
        <strain evidence="6">HyVt-76</strain>
    </source>
</reference>
<feature type="short sequence motif" description="GXSXG" evidence="4">
    <location>
        <begin position="39"/>
        <end position="43"/>
    </location>
</feature>
<dbReference type="Proteomes" id="UP000886111">
    <property type="component" value="Unassembled WGS sequence"/>
</dbReference>
<protein>
    <recommendedName>
        <fullName evidence="5">PNPLA domain-containing protein</fullName>
    </recommendedName>
</protein>
<name>A0A7V5H488_CALAY</name>
<dbReference type="PANTHER" id="PTHR14226:SF76">
    <property type="entry name" value="NTE FAMILY PROTEIN RSSA"/>
    <property type="match status" value="1"/>
</dbReference>
<evidence type="ECO:0000256" key="2">
    <source>
        <dbReference type="ARBA" id="ARBA00022963"/>
    </source>
</evidence>
<feature type="domain" description="PNPLA" evidence="5">
    <location>
        <begin position="8"/>
        <end position="199"/>
    </location>
</feature>
<accession>A0A7V5H488</accession>
<dbReference type="InterPro" id="IPR002641">
    <property type="entry name" value="PNPLA_dom"/>
</dbReference>
<dbReference type="Gene3D" id="3.40.1090.10">
    <property type="entry name" value="Cytosolic phospholipase A2 catalytic domain"/>
    <property type="match status" value="2"/>
</dbReference>
<feature type="short sequence motif" description="GXGXXG" evidence="4">
    <location>
        <begin position="12"/>
        <end position="17"/>
    </location>
</feature>
<evidence type="ECO:0000313" key="6">
    <source>
        <dbReference type="EMBL" id="HHE55322.1"/>
    </source>
</evidence>
<feature type="active site" description="Proton acceptor" evidence="4">
    <location>
        <position position="186"/>
    </location>
</feature>
<evidence type="ECO:0000256" key="4">
    <source>
        <dbReference type="PROSITE-ProRule" id="PRU01161"/>
    </source>
</evidence>
<evidence type="ECO:0000256" key="3">
    <source>
        <dbReference type="ARBA" id="ARBA00023098"/>
    </source>
</evidence>
<proteinExistence type="predicted"/>
<keyword evidence="3 4" id="KW-0443">Lipid metabolism</keyword>
<feature type="short sequence motif" description="DGA/G" evidence="4">
    <location>
        <begin position="186"/>
        <end position="188"/>
    </location>
</feature>